<comment type="caution">
    <text evidence="2">The sequence shown here is derived from an EMBL/GenBank/DDBJ whole genome shotgun (WGS) entry which is preliminary data.</text>
</comment>
<gene>
    <name evidence="2" type="ORF">JOB18_007751</name>
</gene>
<keyword evidence="3" id="KW-1185">Reference proteome</keyword>
<name>A0AAV6QL54_SOLSE</name>
<organism evidence="2 3">
    <name type="scientific">Solea senegalensis</name>
    <name type="common">Senegalese sole</name>
    <dbReference type="NCBI Taxonomy" id="28829"/>
    <lineage>
        <taxon>Eukaryota</taxon>
        <taxon>Metazoa</taxon>
        <taxon>Chordata</taxon>
        <taxon>Craniata</taxon>
        <taxon>Vertebrata</taxon>
        <taxon>Euteleostomi</taxon>
        <taxon>Actinopterygii</taxon>
        <taxon>Neopterygii</taxon>
        <taxon>Teleostei</taxon>
        <taxon>Neoteleostei</taxon>
        <taxon>Acanthomorphata</taxon>
        <taxon>Carangaria</taxon>
        <taxon>Pleuronectiformes</taxon>
        <taxon>Pleuronectoidei</taxon>
        <taxon>Soleidae</taxon>
        <taxon>Solea</taxon>
    </lineage>
</organism>
<feature type="region of interest" description="Disordered" evidence="1">
    <location>
        <begin position="118"/>
        <end position="151"/>
    </location>
</feature>
<evidence type="ECO:0000256" key="1">
    <source>
        <dbReference type="SAM" id="MobiDB-lite"/>
    </source>
</evidence>
<protein>
    <recommendedName>
        <fullName evidence="4">Tumor protein p53-inducible nuclear protein 2</fullName>
    </recommendedName>
</protein>
<reference evidence="2 3" key="1">
    <citation type="journal article" date="2021" name="Sci. Rep.">
        <title>Chromosome anchoring in Senegalese sole (Solea senegalensis) reveals sex-associated markers and genome rearrangements in flatfish.</title>
        <authorList>
            <person name="Guerrero-Cozar I."/>
            <person name="Gomez-Garrido J."/>
            <person name="Berbel C."/>
            <person name="Martinez-Blanch J.F."/>
            <person name="Alioto T."/>
            <person name="Claros M.G."/>
            <person name="Gagnaire P.A."/>
            <person name="Manchado M."/>
        </authorList>
    </citation>
    <scope>NUCLEOTIDE SEQUENCE [LARGE SCALE GENOMIC DNA]</scope>
    <source>
        <strain evidence="2">Sse05_10M</strain>
    </source>
</reference>
<feature type="compositionally biased region" description="Polar residues" evidence="1">
    <location>
        <begin position="69"/>
        <end position="87"/>
    </location>
</feature>
<dbReference type="Proteomes" id="UP000693946">
    <property type="component" value="Linkage Group LG4"/>
</dbReference>
<proteinExistence type="predicted"/>
<feature type="compositionally biased region" description="Basic residues" evidence="1">
    <location>
        <begin position="118"/>
        <end position="129"/>
    </location>
</feature>
<dbReference type="AlphaFoldDB" id="A0AAV6QL54"/>
<dbReference type="EMBL" id="JAGKHQ010000016">
    <property type="protein sequence ID" value="KAG7493390.1"/>
    <property type="molecule type" value="Genomic_DNA"/>
</dbReference>
<feature type="region of interest" description="Disordered" evidence="1">
    <location>
        <begin position="66"/>
        <end position="87"/>
    </location>
</feature>
<evidence type="ECO:0000313" key="2">
    <source>
        <dbReference type="EMBL" id="KAG7493390.1"/>
    </source>
</evidence>
<accession>A0AAV6QL54</accession>
<evidence type="ECO:0000313" key="3">
    <source>
        <dbReference type="Proteomes" id="UP000693946"/>
    </source>
</evidence>
<sequence>MFRTINRLLFGGEEENPKEVKSEDVVDEGWLVVSHQETITAENQDAELSDSRPLDTAHRTDTVADMETDTSLSDAERTVPSSSTSGAVTISLSHPKVLAEVIQSACIQKATAWVDRHHVSHSSMKRQNRVRQGVQQRSFHLQQPGLRSLSH</sequence>
<evidence type="ECO:0008006" key="4">
    <source>
        <dbReference type="Google" id="ProtNLM"/>
    </source>
</evidence>